<dbReference type="Proteomes" id="UP000236316">
    <property type="component" value="Segment"/>
</dbReference>
<accession>A0A2I2L446</accession>
<dbReference type="GeneID" id="35382208"/>
<reference evidence="1" key="1">
    <citation type="submission" date="2017-08" db="EMBL/GenBank/DDBJ databases">
        <authorList>
            <consortium name="Urmite Genomes"/>
        </authorList>
    </citation>
    <scope>NUCLEOTIDE SEQUENCE [LARGE SCALE GENOMIC DNA]</scope>
    <source>
        <strain evidence="1">IHUMI-LCC2</strain>
    </source>
</reference>
<dbReference type="EMBL" id="LT906555">
    <property type="protein sequence ID" value="SNW62325.1"/>
    <property type="molecule type" value="Genomic_DNA"/>
</dbReference>
<sequence length="134" mass="15919">MKGRMSMYNKLSEVEIADIRESYKIININIIKYIENSNIDDIISKREMNVKYWKEKGSGIKDIYNFVMELCMEFLKGENLDIYTIILQRKDFSSIAYLELNKKYRNDVSKYFNVNDIENITVAVTLNKLLKHNL</sequence>
<evidence type="ECO:0000313" key="1">
    <source>
        <dbReference type="EMBL" id="SNW62325.1"/>
    </source>
</evidence>
<name>A0A2I2L446_9VIRU</name>
<organism evidence="1">
    <name type="scientific">Orpheovirus IHUMI-LCC2</name>
    <dbReference type="NCBI Taxonomy" id="2023057"/>
    <lineage>
        <taxon>Viruses</taxon>
        <taxon>Varidnaviria</taxon>
        <taxon>Bamfordvirae</taxon>
        <taxon>Nucleocytoviricota</taxon>
        <taxon>Megaviricetes</taxon>
        <taxon>Pimascovirales</taxon>
        <taxon>Ocovirineae</taxon>
        <taxon>Orpheoviridae</taxon>
        <taxon>Alphaorpheovirus</taxon>
        <taxon>Alphaorpheovirus massiliense</taxon>
    </lineage>
</organism>
<proteinExistence type="predicted"/>
<protein>
    <submittedName>
        <fullName evidence="1">Uncharacterized protein</fullName>
    </submittedName>
</protein>
<evidence type="ECO:0000313" key="2">
    <source>
        <dbReference type="Proteomes" id="UP000236316"/>
    </source>
</evidence>
<dbReference type="RefSeq" id="YP_009448627.1">
    <property type="nucleotide sequence ID" value="NC_036594.1"/>
</dbReference>
<keyword evidence="2" id="KW-1185">Reference proteome</keyword>
<dbReference type="KEGG" id="vg:35382208"/>
<gene>
    <name evidence="1" type="ORF">ORPV_421</name>
</gene>